<protein>
    <submittedName>
        <fullName evidence="1">Uncharacterized protein</fullName>
    </submittedName>
</protein>
<comment type="caution">
    <text evidence="1">The sequence shown here is derived from an EMBL/GenBank/DDBJ whole genome shotgun (WGS) entry which is preliminary data.</text>
</comment>
<keyword evidence="2" id="KW-1185">Reference proteome</keyword>
<sequence length="95" mass="10007">MAEEDPQQGFQQAVPEENRNICASRCGPSTCCSSSFIISPGWRESDNMQIGNSNPLPVPVGNPAGGRAVLVESGPVVAFDLLGSNEYGSDGDYDD</sequence>
<dbReference type="EMBL" id="JAPTMU010000008">
    <property type="protein sequence ID" value="KAJ4939274.1"/>
    <property type="molecule type" value="Genomic_DNA"/>
</dbReference>
<name>A0AAD6B8K4_9TELE</name>
<dbReference type="AlphaFoldDB" id="A0AAD6B8K4"/>
<accession>A0AAD6B8K4</accession>
<evidence type="ECO:0000313" key="2">
    <source>
        <dbReference type="Proteomes" id="UP001219934"/>
    </source>
</evidence>
<gene>
    <name evidence="1" type="ORF">JOQ06_028730</name>
</gene>
<proteinExistence type="predicted"/>
<dbReference type="Proteomes" id="UP001219934">
    <property type="component" value="Unassembled WGS sequence"/>
</dbReference>
<evidence type="ECO:0000313" key="1">
    <source>
        <dbReference type="EMBL" id="KAJ4939274.1"/>
    </source>
</evidence>
<organism evidence="1 2">
    <name type="scientific">Pogonophryne albipinna</name>
    <dbReference type="NCBI Taxonomy" id="1090488"/>
    <lineage>
        <taxon>Eukaryota</taxon>
        <taxon>Metazoa</taxon>
        <taxon>Chordata</taxon>
        <taxon>Craniata</taxon>
        <taxon>Vertebrata</taxon>
        <taxon>Euteleostomi</taxon>
        <taxon>Actinopterygii</taxon>
        <taxon>Neopterygii</taxon>
        <taxon>Teleostei</taxon>
        <taxon>Neoteleostei</taxon>
        <taxon>Acanthomorphata</taxon>
        <taxon>Eupercaria</taxon>
        <taxon>Perciformes</taxon>
        <taxon>Notothenioidei</taxon>
        <taxon>Pogonophryne</taxon>
    </lineage>
</organism>
<reference evidence="1" key="1">
    <citation type="submission" date="2022-11" db="EMBL/GenBank/DDBJ databases">
        <title>Chromosome-level genome of Pogonophryne albipinna.</title>
        <authorList>
            <person name="Jo E."/>
        </authorList>
    </citation>
    <scope>NUCLEOTIDE SEQUENCE</scope>
    <source>
        <strain evidence="1">SGF0006</strain>
        <tissue evidence="1">Muscle</tissue>
    </source>
</reference>